<organism evidence="1 2">
    <name type="scientific">Salipiger mucosus DSM 16094</name>
    <dbReference type="NCBI Taxonomy" id="1123237"/>
    <lineage>
        <taxon>Bacteria</taxon>
        <taxon>Pseudomonadati</taxon>
        <taxon>Pseudomonadota</taxon>
        <taxon>Alphaproteobacteria</taxon>
        <taxon>Rhodobacterales</taxon>
        <taxon>Roseobacteraceae</taxon>
        <taxon>Salipiger</taxon>
    </lineage>
</organism>
<evidence type="ECO:0000313" key="2">
    <source>
        <dbReference type="Proteomes" id="UP000015347"/>
    </source>
</evidence>
<comment type="caution">
    <text evidence="1">The sequence shown here is derived from an EMBL/GenBank/DDBJ whole genome shotgun (WGS) entry which is preliminary data.</text>
</comment>
<evidence type="ECO:0000313" key="1">
    <source>
        <dbReference type="EMBL" id="EPX85319.1"/>
    </source>
</evidence>
<proteinExistence type="predicted"/>
<dbReference type="Proteomes" id="UP000015347">
    <property type="component" value="Unassembled WGS sequence"/>
</dbReference>
<dbReference type="EMBL" id="APVH01000009">
    <property type="protein sequence ID" value="EPX85319.1"/>
    <property type="molecule type" value="Genomic_DNA"/>
</dbReference>
<accession>S9SG94</accession>
<keyword evidence="2" id="KW-1185">Reference proteome</keyword>
<dbReference type="STRING" id="1123237.Salmuc_02698"/>
<dbReference type="AlphaFoldDB" id="S9SG94"/>
<name>S9SG94_9RHOB</name>
<protein>
    <submittedName>
        <fullName evidence="1">Uncharacterized protein</fullName>
    </submittedName>
</protein>
<gene>
    <name evidence="1" type="ORF">Salmuc_02698</name>
</gene>
<sequence length="127" mass="13741">MTRSDLPSREGSRPCRLAARFGGAEGAEMPAQPPGGRLRVFEHGDVDQAGGRAFGHVDSRLCCLSDIDTRRGMYSCPGTEQEALGEGRAAMEVMPGPRSWQTRNLVMLRLEVFGFTWSSACHAPVGC</sequence>
<dbReference type="HOGENOM" id="CLU_1968987_0_0_5"/>
<reference evidence="2" key="1">
    <citation type="journal article" date="2014" name="Stand. Genomic Sci.">
        <title>Genome sequence of the exopolysaccharide-producing Salipiger mucosus type strain (DSM 16094(T)), a moderately halophilic member of the Roseobacter clade.</title>
        <authorList>
            <person name="Riedel T."/>
            <person name="Spring S."/>
            <person name="Fiebig A."/>
            <person name="Petersen J."/>
            <person name="Kyrpides N.C."/>
            <person name="Goker M."/>
            <person name="Klenk H.P."/>
        </authorList>
    </citation>
    <scope>NUCLEOTIDE SEQUENCE [LARGE SCALE GENOMIC DNA]</scope>
    <source>
        <strain evidence="2">DSM 16094</strain>
    </source>
</reference>